<name>A0A401ZTJ8_9CHLR</name>
<dbReference type="PIRSF" id="PIRSF002849">
    <property type="entry name" value="AAA_ATPase_chaperone_MoxR_prd"/>
    <property type="match status" value="1"/>
</dbReference>
<feature type="domain" description="ATPase AAA-3" evidence="4">
    <location>
        <begin position="47"/>
        <end position="177"/>
    </location>
</feature>
<dbReference type="Gene3D" id="3.40.50.300">
    <property type="entry name" value="P-loop containing nucleotide triphosphate hydrolases"/>
    <property type="match status" value="1"/>
</dbReference>
<dbReference type="GO" id="GO:0005524">
    <property type="term" value="F:ATP binding"/>
    <property type="evidence" value="ECO:0007669"/>
    <property type="project" value="UniProtKB-KW"/>
</dbReference>
<evidence type="ECO:0000313" key="7">
    <source>
        <dbReference type="Proteomes" id="UP000287352"/>
    </source>
</evidence>
<sequence>MPQIEDIRNTQSIQSAVNAVRHNIAQVIVGKEEVVDLLIVALLCEGHVLFEDVPGIGKTTLAKTLAKSLGCTFQRIQFTPDLLPSDITGITFYNQKQGEFEFRPGPLLTQIVLADEINRATPRTQSALLEAMEERQISIERETLPLPRPFLVIATQNPVELEGTFPLPEAQLDRFLMRVRLNYPTRQEERLILQRFREEQPLAELKPVLSAESLLSLQSLIRKVHISEGIENYIVDLVQETRTHDGVELGVSPRGTLALCRASQAYAAIQGRSYVLPDDVKRLAIPVLAHRMIATNQSRLHGHGMELLIESVLQTVPVPVE</sequence>
<dbReference type="AlphaFoldDB" id="A0A401ZTJ8"/>
<evidence type="ECO:0000256" key="3">
    <source>
        <dbReference type="ARBA" id="ARBA00061607"/>
    </source>
</evidence>
<dbReference type="PANTHER" id="PTHR42759:SF5">
    <property type="entry name" value="METHANOL DEHYDROGENASE REGULATOR"/>
    <property type="match status" value="1"/>
</dbReference>
<dbReference type="Pfam" id="PF07726">
    <property type="entry name" value="AAA_3"/>
    <property type="match status" value="1"/>
</dbReference>
<evidence type="ECO:0000259" key="5">
    <source>
        <dbReference type="Pfam" id="PF17863"/>
    </source>
</evidence>
<dbReference type="InterPro" id="IPR011703">
    <property type="entry name" value="ATPase_AAA-3"/>
</dbReference>
<dbReference type="Proteomes" id="UP000287352">
    <property type="component" value="Unassembled WGS sequence"/>
</dbReference>
<evidence type="ECO:0000259" key="4">
    <source>
        <dbReference type="Pfam" id="PF07726"/>
    </source>
</evidence>
<keyword evidence="2" id="KW-0067">ATP-binding</keyword>
<dbReference type="InterPro" id="IPR027417">
    <property type="entry name" value="P-loop_NTPase"/>
</dbReference>
<comment type="caution">
    <text evidence="6">The sequence shown here is derived from an EMBL/GenBank/DDBJ whole genome shotgun (WGS) entry which is preliminary data.</text>
</comment>
<organism evidence="6 7">
    <name type="scientific">Tengunoibacter tsumagoiensis</name>
    <dbReference type="NCBI Taxonomy" id="2014871"/>
    <lineage>
        <taxon>Bacteria</taxon>
        <taxon>Bacillati</taxon>
        <taxon>Chloroflexota</taxon>
        <taxon>Ktedonobacteria</taxon>
        <taxon>Ktedonobacterales</taxon>
        <taxon>Dictyobacteraceae</taxon>
        <taxon>Tengunoibacter</taxon>
    </lineage>
</organism>
<dbReference type="EMBL" id="BIFR01000001">
    <property type="protein sequence ID" value="GCE10238.1"/>
    <property type="molecule type" value="Genomic_DNA"/>
</dbReference>
<evidence type="ECO:0000256" key="2">
    <source>
        <dbReference type="ARBA" id="ARBA00022840"/>
    </source>
</evidence>
<dbReference type="SUPFAM" id="SSF52540">
    <property type="entry name" value="P-loop containing nucleoside triphosphate hydrolases"/>
    <property type="match status" value="1"/>
</dbReference>
<dbReference type="RefSeq" id="WP_126577853.1">
    <property type="nucleotide sequence ID" value="NZ_BIFR01000001.1"/>
</dbReference>
<reference evidence="7" key="1">
    <citation type="submission" date="2018-12" db="EMBL/GenBank/DDBJ databases">
        <title>Tengunoibacter tsumagoiensis gen. nov., sp. nov., Dictyobacter kobayashii sp. nov., D. alpinus sp. nov., and D. joshuensis sp. nov. and description of Dictyobacteraceae fam. nov. within the order Ktedonobacterales isolated from Tengu-no-mugimeshi.</title>
        <authorList>
            <person name="Wang C.M."/>
            <person name="Zheng Y."/>
            <person name="Sakai Y."/>
            <person name="Toyoda A."/>
            <person name="Minakuchi Y."/>
            <person name="Abe K."/>
            <person name="Yokota A."/>
            <person name="Yabe S."/>
        </authorList>
    </citation>
    <scope>NUCLEOTIDE SEQUENCE [LARGE SCALE GENOMIC DNA]</scope>
    <source>
        <strain evidence="7">Uno3</strain>
    </source>
</reference>
<dbReference type="OrthoDB" id="9808397at2"/>
<dbReference type="PANTHER" id="PTHR42759">
    <property type="entry name" value="MOXR FAMILY PROTEIN"/>
    <property type="match status" value="1"/>
</dbReference>
<accession>A0A401ZTJ8</accession>
<evidence type="ECO:0000313" key="6">
    <source>
        <dbReference type="EMBL" id="GCE10238.1"/>
    </source>
</evidence>
<gene>
    <name evidence="6" type="ORF">KTT_00970</name>
</gene>
<proteinExistence type="inferred from homology"/>
<keyword evidence="7" id="KW-1185">Reference proteome</keyword>
<dbReference type="InterPro" id="IPR041628">
    <property type="entry name" value="ChlI/MoxR_AAA_lid"/>
</dbReference>
<comment type="similarity">
    <text evidence="3">Belongs to the MoxR family.</text>
</comment>
<evidence type="ECO:0000256" key="1">
    <source>
        <dbReference type="ARBA" id="ARBA00022741"/>
    </source>
</evidence>
<protein>
    <submittedName>
        <fullName evidence="6">ATPase</fullName>
    </submittedName>
</protein>
<keyword evidence="1" id="KW-0547">Nucleotide-binding</keyword>
<feature type="domain" description="ChlI/MoxR AAA lid" evidence="5">
    <location>
        <begin position="239"/>
        <end position="295"/>
    </location>
</feature>
<dbReference type="FunFam" id="3.40.50.300:FF:000640">
    <property type="entry name" value="MoxR family ATPase"/>
    <property type="match status" value="1"/>
</dbReference>
<dbReference type="Pfam" id="PF17863">
    <property type="entry name" value="AAA_lid_2"/>
    <property type="match status" value="1"/>
</dbReference>
<dbReference type="Gene3D" id="1.10.8.80">
    <property type="entry name" value="Magnesium chelatase subunit I, C-Terminal domain"/>
    <property type="match status" value="1"/>
</dbReference>
<dbReference type="InterPro" id="IPR050764">
    <property type="entry name" value="CbbQ/NirQ/NorQ/GpvN"/>
</dbReference>
<dbReference type="GO" id="GO:0016887">
    <property type="term" value="F:ATP hydrolysis activity"/>
    <property type="evidence" value="ECO:0007669"/>
    <property type="project" value="InterPro"/>
</dbReference>